<evidence type="ECO:0000313" key="7">
    <source>
        <dbReference type="EMBL" id="CAE7898336.1"/>
    </source>
</evidence>
<feature type="transmembrane region" description="Helical" evidence="6">
    <location>
        <begin position="481"/>
        <end position="500"/>
    </location>
</feature>
<evidence type="ECO:0000256" key="4">
    <source>
        <dbReference type="ARBA" id="ARBA00022989"/>
    </source>
</evidence>
<feature type="transmembrane region" description="Helical" evidence="6">
    <location>
        <begin position="112"/>
        <end position="131"/>
    </location>
</feature>
<name>A0A813BBB3_9DINO</name>
<keyword evidence="8" id="KW-1185">Reference proteome</keyword>
<keyword evidence="4 6" id="KW-1133">Transmembrane helix</keyword>
<evidence type="ECO:0000256" key="6">
    <source>
        <dbReference type="SAM" id="Phobius"/>
    </source>
</evidence>
<accession>A0A813BBB3</accession>
<dbReference type="GO" id="GO:0005886">
    <property type="term" value="C:plasma membrane"/>
    <property type="evidence" value="ECO:0007669"/>
    <property type="project" value="UniProtKB-SubCell"/>
</dbReference>
<organism evidence="7 8">
    <name type="scientific">Symbiodinium necroappetens</name>
    <dbReference type="NCBI Taxonomy" id="1628268"/>
    <lineage>
        <taxon>Eukaryota</taxon>
        <taxon>Sar</taxon>
        <taxon>Alveolata</taxon>
        <taxon>Dinophyceae</taxon>
        <taxon>Suessiales</taxon>
        <taxon>Symbiodiniaceae</taxon>
        <taxon>Symbiodinium</taxon>
    </lineage>
</organism>
<reference evidence="7" key="1">
    <citation type="submission" date="2021-02" db="EMBL/GenBank/DDBJ databases">
        <authorList>
            <person name="Dougan E. K."/>
            <person name="Rhodes N."/>
            <person name="Thang M."/>
            <person name="Chan C."/>
        </authorList>
    </citation>
    <scope>NUCLEOTIDE SEQUENCE</scope>
</reference>
<dbReference type="EMBL" id="CAJNJA010069608">
    <property type="protein sequence ID" value="CAE7898336.1"/>
    <property type="molecule type" value="Genomic_DNA"/>
</dbReference>
<evidence type="ECO:0000256" key="3">
    <source>
        <dbReference type="ARBA" id="ARBA00022692"/>
    </source>
</evidence>
<protein>
    <submittedName>
        <fullName evidence="7">Uncharacterized protein</fullName>
    </submittedName>
</protein>
<feature type="transmembrane region" description="Helical" evidence="6">
    <location>
        <begin position="54"/>
        <end position="71"/>
    </location>
</feature>
<comment type="subcellular location">
    <subcellularLocation>
        <location evidence="1">Cell membrane</location>
        <topology evidence="1">Multi-pass membrane protein</topology>
    </subcellularLocation>
</comment>
<feature type="non-terminal residue" evidence="7">
    <location>
        <position position="1"/>
    </location>
</feature>
<dbReference type="OrthoDB" id="440963at2759"/>
<evidence type="ECO:0000256" key="1">
    <source>
        <dbReference type="ARBA" id="ARBA00004651"/>
    </source>
</evidence>
<feature type="transmembrane region" description="Helical" evidence="6">
    <location>
        <begin position="512"/>
        <end position="534"/>
    </location>
</feature>
<evidence type="ECO:0000256" key="5">
    <source>
        <dbReference type="ARBA" id="ARBA00023136"/>
    </source>
</evidence>
<feature type="transmembrane region" description="Helical" evidence="6">
    <location>
        <begin position="83"/>
        <end position="100"/>
    </location>
</feature>
<dbReference type="AlphaFoldDB" id="A0A813BBB3"/>
<keyword evidence="5 6" id="KW-0472">Membrane</keyword>
<feature type="transmembrane region" description="Helical" evidence="6">
    <location>
        <begin position="435"/>
        <end position="461"/>
    </location>
</feature>
<dbReference type="PANTHER" id="PTHR30509">
    <property type="entry name" value="P-HYDROXYBENZOIC ACID EFFLUX PUMP SUBUNIT-RELATED"/>
    <property type="match status" value="1"/>
</dbReference>
<keyword evidence="3 6" id="KW-0812">Transmembrane</keyword>
<feature type="transmembrane region" description="Helical" evidence="6">
    <location>
        <begin position="569"/>
        <end position="587"/>
    </location>
</feature>
<dbReference type="PANTHER" id="PTHR30509:SF9">
    <property type="entry name" value="MULTIDRUG RESISTANCE PROTEIN MDTO"/>
    <property type="match status" value="1"/>
</dbReference>
<gene>
    <name evidence="7" type="ORF">SNEC2469_LOCUS30156</name>
</gene>
<evidence type="ECO:0000313" key="8">
    <source>
        <dbReference type="Proteomes" id="UP000601435"/>
    </source>
</evidence>
<comment type="caution">
    <text evidence="7">The sequence shown here is derived from an EMBL/GenBank/DDBJ whole genome shotgun (WGS) entry which is preliminary data.</text>
</comment>
<keyword evidence="2" id="KW-1003">Cell membrane</keyword>
<proteinExistence type="predicted"/>
<evidence type="ECO:0000256" key="2">
    <source>
        <dbReference type="ARBA" id="ARBA00022475"/>
    </source>
</evidence>
<dbReference type="Proteomes" id="UP000601435">
    <property type="component" value="Unassembled WGS sequence"/>
</dbReference>
<sequence>MARRRQSWSTSQRSGGPWFAEQSQRILRVTAGAGRGGQGELAEYHPRFAENSELAARSALFLVLCGLPFLIPEGEIQSLDAFLHTGFYAVGVVSFIVLHLKRNLGATMAATASGLRGVLLAVCNAWFLFGICPDGYTDDVCGRTEAFKICNFAEAVGTCVVLGSIFALLVYIVPYPLTALNSAKEVATEMTHEVPKILRLFVEFLETDKSNDYGQDRIQRHIRRLHKESGRLADSVKHAWWECFGCGRRQLDRWALGVLEQSLQKTYDAIQGIWAVAELTKTEARSEKHVALIKVVKAHFLPIVDMVEELLVSVVSVDSLVHFTSADAERVRVLKDKIHEAKGRFREAFWEERARIMAEQTDERSMRNSINELRVIHVVAFNMMMILRDFLEYAEQILRHHDGEADLQKVVEHDWLGGLFQGIATFQNVRHVLRVVLSVMLGFFLGYCGGGFVTPGTAAIAKATATLLSKNQGSALVKNLNRIQGVVLGTIFGQLIDTIFHRSITCRYADVNDLLLGACFALFMYVTMFIRFHVSEFAIMGVQMANFGGQEMLVGSCGEERNMEALDSVTVNLLAIVFLVSVDLLFARERASDMATAMAHQSWMAIKQNVLAALDVEQPEVHFTRQEMLNMLAETE</sequence>
<feature type="transmembrane region" description="Helical" evidence="6">
    <location>
        <begin position="151"/>
        <end position="173"/>
    </location>
</feature>